<sequence>MCLDGSLVTPGLLHPPKPLNPTSFPFPPTRSDLSLSLFTVSHGRLGHDGHPPVHGSRNEPHHGARNHGKTQIPKIFYFSLSPEPFLGFSLAGANLTPISLPPAMATPSLAWASSLGSLGYARVLPSKIILTRLCKGISLSRHGATALNLETHRICEYKFE</sequence>
<protein>
    <submittedName>
        <fullName evidence="2">Uncharacterized protein</fullName>
    </submittedName>
</protein>
<accession>A0A7J6HYL0</accession>
<evidence type="ECO:0000313" key="2">
    <source>
        <dbReference type="EMBL" id="KAF4400065.1"/>
    </source>
</evidence>
<dbReference type="AlphaFoldDB" id="A0A7J6HYL0"/>
<comment type="caution">
    <text evidence="2">The sequence shown here is derived from an EMBL/GenBank/DDBJ whole genome shotgun (WGS) entry which is preliminary data.</text>
</comment>
<feature type="region of interest" description="Disordered" evidence="1">
    <location>
        <begin position="1"/>
        <end position="21"/>
    </location>
</feature>
<reference evidence="2 3" key="1">
    <citation type="journal article" date="2020" name="bioRxiv">
        <title>Sequence and annotation of 42 cannabis genomes reveals extensive copy number variation in cannabinoid synthesis and pathogen resistance genes.</title>
        <authorList>
            <person name="Mckernan K.J."/>
            <person name="Helbert Y."/>
            <person name="Kane L.T."/>
            <person name="Ebling H."/>
            <person name="Zhang L."/>
            <person name="Liu B."/>
            <person name="Eaton Z."/>
            <person name="Mclaughlin S."/>
            <person name="Kingan S."/>
            <person name="Baybayan P."/>
            <person name="Concepcion G."/>
            <person name="Jordan M."/>
            <person name="Riva A."/>
            <person name="Barbazuk W."/>
            <person name="Harkins T."/>
        </authorList>
    </citation>
    <scope>NUCLEOTIDE SEQUENCE [LARGE SCALE GENOMIC DNA]</scope>
    <source>
        <strain evidence="3">cv. Jamaican Lion 4</strain>
        <tissue evidence="2">Leaf</tissue>
    </source>
</reference>
<dbReference type="EMBL" id="JAATIQ010000020">
    <property type="protein sequence ID" value="KAF4400065.1"/>
    <property type="molecule type" value="Genomic_DNA"/>
</dbReference>
<feature type="compositionally biased region" description="Basic and acidic residues" evidence="1">
    <location>
        <begin position="46"/>
        <end position="62"/>
    </location>
</feature>
<organism evidence="2 3">
    <name type="scientific">Cannabis sativa</name>
    <name type="common">Hemp</name>
    <name type="synonym">Marijuana</name>
    <dbReference type="NCBI Taxonomy" id="3483"/>
    <lineage>
        <taxon>Eukaryota</taxon>
        <taxon>Viridiplantae</taxon>
        <taxon>Streptophyta</taxon>
        <taxon>Embryophyta</taxon>
        <taxon>Tracheophyta</taxon>
        <taxon>Spermatophyta</taxon>
        <taxon>Magnoliopsida</taxon>
        <taxon>eudicotyledons</taxon>
        <taxon>Gunneridae</taxon>
        <taxon>Pentapetalae</taxon>
        <taxon>rosids</taxon>
        <taxon>fabids</taxon>
        <taxon>Rosales</taxon>
        <taxon>Cannabaceae</taxon>
        <taxon>Cannabis</taxon>
    </lineage>
</organism>
<dbReference type="Proteomes" id="UP000583929">
    <property type="component" value="Unassembled WGS sequence"/>
</dbReference>
<name>A0A7J6HYL0_CANSA</name>
<feature type="region of interest" description="Disordered" evidence="1">
    <location>
        <begin position="46"/>
        <end position="67"/>
    </location>
</feature>
<gene>
    <name evidence="2" type="ORF">G4B88_021279</name>
</gene>
<evidence type="ECO:0000313" key="3">
    <source>
        <dbReference type="Proteomes" id="UP000583929"/>
    </source>
</evidence>
<evidence type="ECO:0000256" key="1">
    <source>
        <dbReference type="SAM" id="MobiDB-lite"/>
    </source>
</evidence>
<proteinExistence type="predicted"/>
<keyword evidence="3" id="KW-1185">Reference proteome</keyword>